<evidence type="ECO:0000313" key="2">
    <source>
        <dbReference type="EMBL" id="RFO95401.1"/>
    </source>
</evidence>
<evidence type="ECO:0000313" key="3">
    <source>
        <dbReference type="Proteomes" id="UP000260665"/>
    </source>
</evidence>
<sequence length="214" mass="22202">MKKQLALLAALAAISTGLHAQDSYVGVGLPGLLTLGYAYPLTSSVGLRGEYAGGLSVNKDGNQDGVNVTGTFKASRMGAFADWFPMGGAFRLVGGLTFNDIKADFNGVGSGTSTINGQTVNMSGETYNVKVKFPDTTAYLGVGYGHQKSDAKGLGFYADLGVMVGSFTADTSTSLVANGKVLQSDVDAQNQKIRDSLSSLSVLPSASLGLLYRY</sequence>
<keyword evidence="3" id="KW-1185">Reference proteome</keyword>
<reference evidence="2 3" key="1">
    <citation type="submission" date="2018-05" db="EMBL/GenBank/DDBJ databases">
        <title>Rhodoferax soyangensis sp.nov., isolated from an oligotrophic freshwater lake.</title>
        <authorList>
            <person name="Park M."/>
        </authorList>
    </citation>
    <scope>NUCLEOTIDE SEQUENCE [LARGE SCALE GENOMIC DNA]</scope>
    <source>
        <strain evidence="2 3">IMCC26218</strain>
    </source>
</reference>
<name>A0A3E1R871_9BURK</name>
<dbReference type="RefSeq" id="WP_117179713.1">
    <property type="nucleotide sequence ID" value="NZ_QFZK01000017.1"/>
</dbReference>
<dbReference type="AlphaFoldDB" id="A0A3E1R871"/>
<protein>
    <recommendedName>
        <fullName evidence="4">Outer membrane protein beta-barrel domain-containing protein</fullName>
    </recommendedName>
</protein>
<feature type="signal peptide" evidence="1">
    <location>
        <begin position="1"/>
        <end position="20"/>
    </location>
</feature>
<feature type="chain" id="PRO_5017782896" description="Outer membrane protein beta-barrel domain-containing protein" evidence="1">
    <location>
        <begin position="21"/>
        <end position="214"/>
    </location>
</feature>
<accession>A0A3E1R871</accession>
<dbReference type="Gene3D" id="2.40.160.170">
    <property type="match status" value="1"/>
</dbReference>
<evidence type="ECO:0008006" key="4">
    <source>
        <dbReference type="Google" id="ProtNLM"/>
    </source>
</evidence>
<organism evidence="2 3">
    <name type="scientific">Rhodoferax lacus</name>
    <dbReference type="NCBI Taxonomy" id="2184758"/>
    <lineage>
        <taxon>Bacteria</taxon>
        <taxon>Pseudomonadati</taxon>
        <taxon>Pseudomonadota</taxon>
        <taxon>Betaproteobacteria</taxon>
        <taxon>Burkholderiales</taxon>
        <taxon>Comamonadaceae</taxon>
        <taxon>Rhodoferax</taxon>
    </lineage>
</organism>
<keyword evidence="1" id="KW-0732">Signal</keyword>
<gene>
    <name evidence="2" type="ORF">DIC66_18755</name>
</gene>
<proteinExistence type="predicted"/>
<dbReference type="OrthoDB" id="517121at2"/>
<dbReference type="Proteomes" id="UP000260665">
    <property type="component" value="Unassembled WGS sequence"/>
</dbReference>
<dbReference type="EMBL" id="QFZK01000017">
    <property type="protein sequence ID" value="RFO95401.1"/>
    <property type="molecule type" value="Genomic_DNA"/>
</dbReference>
<comment type="caution">
    <text evidence="2">The sequence shown here is derived from an EMBL/GenBank/DDBJ whole genome shotgun (WGS) entry which is preliminary data.</text>
</comment>
<evidence type="ECO:0000256" key="1">
    <source>
        <dbReference type="SAM" id="SignalP"/>
    </source>
</evidence>